<evidence type="ECO:0000313" key="7">
    <source>
        <dbReference type="Proteomes" id="UP000076408"/>
    </source>
</evidence>
<evidence type="ECO:0000256" key="5">
    <source>
        <dbReference type="ARBA" id="ARBA00023125"/>
    </source>
</evidence>
<dbReference type="EnsemblMetazoa" id="ASTEI08326-RA">
    <property type="protein sequence ID" value="ASTEI08326-PA"/>
    <property type="gene ID" value="ASTEI08326"/>
</dbReference>
<dbReference type="FunFam" id="3.30.160.60:FF:002343">
    <property type="entry name" value="Zinc finger protein 33A"/>
    <property type="match status" value="1"/>
</dbReference>
<dbReference type="VEuPathDB" id="VectorBase:ASTEI08326"/>
<keyword evidence="5" id="KW-0238">DNA-binding</keyword>
<evidence type="ECO:0000313" key="6">
    <source>
        <dbReference type="EnsemblMetazoa" id="ASTEI08326-PA"/>
    </source>
</evidence>
<dbReference type="PANTHER" id="PTHR24379:SF121">
    <property type="entry name" value="C2H2-TYPE DOMAIN-CONTAINING PROTEIN"/>
    <property type="match status" value="1"/>
</dbReference>
<proteinExistence type="predicted"/>
<accession>A0A182YIP0</accession>
<dbReference type="PROSITE" id="PS50950">
    <property type="entry name" value="ZF_THAP"/>
    <property type="match status" value="1"/>
</dbReference>
<dbReference type="VEuPathDB" id="VectorBase:ASTE005577"/>
<keyword evidence="2" id="KW-0677">Repeat</keyword>
<protein>
    <submittedName>
        <fullName evidence="6">Uncharacterized protein</fullName>
    </submittedName>
</protein>
<dbReference type="FunFam" id="3.30.160.60:FF:000446">
    <property type="entry name" value="Zinc finger protein"/>
    <property type="match status" value="1"/>
</dbReference>
<dbReference type="SMART" id="SM00980">
    <property type="entry name" value="THAP"/>
    <property type="match status" value="1"/>
</dbReference>
<dbReference type="GO" id="GO:0008270">
    <property type="term" value="F:zinc ion binding"/>
    <property type="evidence" value="ECO:0007669"/>
    <property type="project" value="UniProtKB-KW"/>
</dbReference>
<dbReference type="SMART" id="SM00692">
    <property type="entry name" value="DM3"/>
    <property type="match status" value="1"/>
</dbReference>
<dbReference type="GO" id="GO:0003677">
    <property type="term" value="F:DNA binding"/>
    <property type="evidence" value="ECO:0007669"/>
    <property type="project" value="UniProtKB-UniRule"/>
</dbReference>
<dbReference type="Gene3D" id="3.30.160.60">
    <property type="entry name" value="Classic Zinc Finger"/>
    <property type="match status" value="6"/>
</dbReference>
<evidence type="ECO:0000256" key="4">
    <source>
        <dbReference type="ARBA" id="ARBA00022833"/>
    </source>
</evidence>
<dbReference type="InterPro" id="IPR006612">
    <property type="entry name" value="THAP_Znf"/>
</dbReference>
<evidence type="ECO:0000256" key="2">
    <source>
        <dbReference type="ARBA" id="ARBA00022737"/>
    </source>
</evidence>
<name>A0A182YIP0_ANOST</name>
<dbReference type="AlphaFoldDB" id="A0A182YIP0"/>
<dbReference type="VEuPathDB" id="VectorBase:ASTE004378"/>
<dbReference type="InterPro" id="IPR036236">
    <property type="entry name" value="Znf_C2H2_sf"/>
</dbReference>
<keyword evidence="4" id="KW-0862">Zinc</keyword>
<keyword evidence="7" id="KW-1185">Reference proteome</keyword>
<dbReference type="Proteomes" id="UP000076408">
    <property type="component" value="Unassembled WGS sequence"/>
</dbReference>
<reference evidence="7" key="1">
    <citation type="journal article" date="2014" name="Genome Biol.">
        <title>Genome analysis of a major urban malaria vector mosquito, Anopheles stephensi.</title>
        <authorList>
            <person name="Jiang X."/>
            <person name="Peery A."/>
            <person name="Hall A.B."/>
            <person name="Sharma A."/>
            <person name="Chen X.G."/>
            <person name="Waterhouse R.M."/>
            <person name="Komissarov A."/>
            <person name="Riehle M.M."/>
            <person name="Shouche Y."/>
            <person name="Sharakhova M.V."/>
            <person name="Lawson D."/>
            <person name="Pakpour N."/>
            <person name="Arensburger P."/>
            <person name="Davidson V.L."/>
            <person name="Eiglmeier K."/>
            <person name="Emrich S."/>
            <person name="George P."/>
            <person name="Kennedy R.C."/>
            <person name="Mane S.P."/>
            <person name="Maslen G."/>
            <person name="Oringanje C."/>
            <person name="Qi Y."/>
            <person name="Settlage R."/>
            <person name="Tojo M."/>
            <person name="Tubio J.M."/>
            <person name="Unger M.F."/>
            <person name="Wang B."/>
            <person name="Vernick K.D."/>
            <person name="Ribeiro J.M."/>
            <person name="James A.A."/>
            <person name="Michel K."/>
            <person name="Riehle M.A."/>
            <person name="Luckhart S."/>
            <person name="Sharakhov I.V."/>
            <person name="Tu Z."/>
        </authorList>
    </citation>
    <scope>NUCLEOTIDE SEQUENCE [LARGE SCALE GENOMIC DNA]</scope>
    <source>
        <strain evidence="7">Indian</strain>
    </source>
</reference>
<dbReference type="OMA" id="ENTHTGS"/>
<keyword evidence="3" id="KW-0863">Zinc-finger</keyword>
<organism evidence="6 7">
    <name type="scientific">Anopheles stephensi</name>
    <name type="common">Indo-Pakistan malaria mosquito</name>
    <dbReference type="NCBI Taxonomy" id="30069"/>
    <lineage>
        <taxon>Eukaryota</taxon>
        <taxon>Metazoa</taxon>
        <taxon>Ecdysozoa</taxon>
        <taxon>Arthropoda</taxon>
        <taxon>Hexapoda</taxon>
        <taxon>Insecta</taxon>
        <taxon>Pterygota</taxon>
        <taxon>Neoptera</taxon>
        <taxon>Endopterygota</taxon>
        <taxon>Diptera</taxon>
        <taxon>Nematocera</taxon>
        <taxon>Culicoidea</taxon>
        <taxon>Culicidae</taxon>
        <taxon>Anophelinae</taxon>
        <taxon>Anopheles</taxon>
    </lineage>
</organism>
<dbReference type="Pfam" id="PF00096">
    <property type="entry name" value="zf-C2H2"/>
    <property type="match status" value="2"/>
</dbReference>
<dbReference type="STRING" id="30069.A0A182YIP0"/>
<sequence>MGRKCCVPYCCSNYDAAIKRGLPSISTFKFPDDPYLLDCWKRAINRPEWIPTKRSSICIRHFAPDDVERYDKPARLKPNAVPKHDTVEELEYHLPSHLSLLPYHCSSCVQDKVIVRTLASLNKHHLMHQKPLKCRFCDKRFTTYGSRRLHEDVKHGKNTVTFKCTVCQRELPSHRSLQNHRQLHANPDSLRCTICLRTLSSAYELKLHARTHTGEKPNKCVFCGVSFNRKSNLTEHVRRCHNLERPFICEVCGERFSSQLSLKKHGMSHNPDQPNRSPRIVRLRKQFHCKECDKTFDTSIQYHSHKRQHVKRYQCSYCGIRIAQLRDFEDHENTHTGSRPYECLSCGKTFKTAS</sequence>
<dbReference type="InterPro" id="IPR013087">
    <property type="entry name" value="Znf_C2H2_type"/>
</dbReference>
<dbReference type="GO" id="GO:0005634">
    <property type="term" value="C:nucleus"/>
    <property type="evidence" value="ECO:0007669"/>
    <property type="project" value="UniProtKB-ARBA"/>
</dbReference>
<dbReference type="PROSITE" id="PS50157">
    <property type="entry name" value="ZINC_FINGER_C2H2_2"/>
    <property type="match status" value="6"/>
</dbReference>
<dbReference type="SUPFAM" id="SSF57716">
    <property type="entry name" value="Glucocorticoid receptor-like (DNA-binding domain)"/>
    <property type="match status" value="1"/>
</dbReference>
<dbReference type="PANTHER" id="PTHR24379">
    <property type="entry name" value="KRAB AND ZINC FINGER DOMAIN-CONTAINING"/>
    <property type="match status" value="1"/>
</dbReference>
<keyword evidence="1" id="KW-0479">Metal-binding</keyword>
<dbReference type="SUPFAM" id="SSF57667">
    <property type="entry name" value="beta-beta-alpha zinc fingers"/>
    <property type="match status" value="4"/>
</dbReference>
<dbReference type="GO" id="GO:0006355">
    <property type="term" value="P:regulation of DNA-templated transcription"/>
    <property type="evidence" value="ECO:0007669"/>
    <property type="project" value="UniProtKB-ARBA"/>
</dbReference>
<dbReference type="SMART" id="SM00355">
    <property type="entry name" value="ZnF_C2H2"/>
    <property type="match status" value="8"/>
</dbReference>
<reference evidence="6" key="2">
    <citation type="submission" date="2020-05" db="UniProtKB">
        <authorList>
            <consortium name="EnsemblMetazoa"/>
        </authorList>
    </citation>
    <scope>IDENTIFICATION</scope>
    <source>
        <strain evidence="6">Indian</strain>
    </source>
</reference>
<dbReference type="PROSITE" id="PS00028">
    <property type="entry name" value="ZINC_FINGER_C2H2_1"/>
    <property type="match status" value="7"/>
</dbReference>
<dbReference type="VEuPathDB" id="VectorBase:ASTEI20_037603"/>
<dbReference type="Pfam" id="PF05485">
    <property type="entry name" value="THAP"/>
    <property type="match status" value="1"/>
</dbReference>
<evidence type="ECO:0000256" key="3">
    <source>
        <dbReference type="ARBA" id="ARBA00022771"/>
    </source>
</evidence>
<evidence type="ECO:0000256" key="1">
    <source>
        <dbReference type="ARBA" id="ARBA00022723"/>
    </source>
</evidence>